<feature type="region of interest" description="Disordered" evidence="1">
    <location>
        <begin position="47"/>
        <end position="911"/>
    </location>
</feature>
<feature type="compositionally biased region" description="Basic residues" evidence="1">
    <location>
        <begin position="90"/>
        <end position="104"/>
    </location>
</feature>
<evidence type="ECO:0000313" key="2">
    <source>
        <dbReference type="RefSeq" id="XP_020011112.1"/>
    </source>
</evidence>
<dbReference type="AlphaFoldDB" id="A0A8B7TWB3"/>
<feature type="compositionally biased region" description="Basic and acidic residues" evidence="1">
    <location>
        <begin position="356"/>
        <end position="366"/>
    </location>
</feature>
<feature type="compositionally biased region" description="Low complexity" evidence="1">
    <location>
        <begin position="572"/>
        <end position="585"/>
    </location>
</feature>
<sequence>MGRRRHWGGRAIRCPEVYLEPPEPPGARNAPAGPGRDYRGLVLNLIITHPREGGQRVGNPERRDDGRGPGPDGEVWSRPAERPRAGAGGGRRRRRRDGRVRRSATRPATPASVRRSVVRLPPPGGRARSAGTHPGTRGRGARRAQGGAERRAEGARRPADRGRRGARRRSTGRLATRGGEGGRGSGRKRGRNPPSSPRPFPNDPARARRARRHAAGDDDDCAGGGPGSAPTRPRTRARRDGRASPHSTHRRAGGGDGAPRLPRAPNAAPAGRGGAEDPGPPRVPTNGGRHATSGKASPRIGEAGRREKTRDGRHANVADANPRRGRRPSQGPRGRGTVTREVGRGTTASGSPAFRPVRDHARESHRQRPRGASRSAREPPPRDGPTRTPRRRRTHGDARRGRARVSQSRSLAPPRTRHRPSHGDRSPGAHGEDRRRRGRTGAPHGRGSGRGETRERTARGAPGKPGGIPPPPTGAVPHRPRRPEAGARRSPKSTPHGRSHSSREERTPASTSPVDGDSHARLAADVRHAGRTTARRPRSREPTRVRPFLRGTGPHRRGARREGRDGPPRAHAGAGTPPSAPTAGDTGRERAESPSAAARRSSGGGDGDGRVRGGAGTDRDVRHTTDPQHTPPPDTHAPAERDLGARSRAAPERAGHRAGPPRGTLPQLGGGRRGTHRIGTDAVGRLTFAQRERRRGRADAGGGGHLHHLLRKARPARIAREETLLTEGGPKPATAPSVRRGGIRPREWPGEGGLVYRKAHARHDRSTRPRAANRERRRAGVRPPQGPSRTRDTAVKKRQAAFAAARPLPHRLDPFSFSGRWPREARQRGRGKPRHSGDRSRDNRGTRERHHRSASGTSSRPGAPGAPRRATTHGTRLARPRRTRGTAGETRGPCPTAGGADPPPRHQGAEG</sequence>
<feature type="compositionally biased region" description="Basic and acidic residues" evidence="1">
    <location>
        <begin position="421"/>
        <end position="435"/>
    </location>
</feature>
<dbReference type="RefSeq" id="XP_020011112.1">
    <property type="nucleotide sequence ID" value="XM_020155523.1"/>
</dbReference>
<feature type="compositionally biased region" description="Basic and acidic residues" evidence="1">
    <location>
        <begin position="148"/>
        <end position="163"/>
    </location>
</feature>
<feature type="compositionally biased region" description="Basic and acidic residues" evidence="1">
    <location>
        <begin position="637"/>
        <end position="655"/>
    </location>
</feature>
<feature type="compositionally biased region" description="Basic and acidic residues" evidence="1">
    <location>
        <begin position="302"/>
        <end position="316"/>
    </location>
</feature>
<organism evidence="2">
    <name type="scientific">Castor canadensis</name>
    <name type="common">American beaver</name>
    <dbReference type="NCBI Taxonomy" id="51338"/>
    <lineage>
        <taxon>Eukaryota</taxon>
        <taxon>Metazoa</taxon>
        <taxon>Chordata</taxon>
        <taxon>Craniata</taxon>
        <taxon>Vertebrata</taxon>
        <taxon>Euteleostomi</taxon>
        <taxon>Mammalia</taxon>
        <taxon>Eutheria</taxon>
        <taxon>Euarchontoglires</taxon>
        <taxon>Glires</taxon>
        <taxon>Rodentia</taxon>
        <taxon>Castorimorpha</taxon>
        <taxon>Castoridae</taxon>
        <taxon>Castor</taxon>
    </lineage>
</organism>
<feature type="compositionally biased region" description="Basic residues" evidence="1">
    <location>
        <begin position="705"/>
        <end position="717"/>
    </location>
</feature>
<feature type="compositionally biased region" description="Low complexity" evidence="1">
    <location>
        <begin position="258"/>
        <end position="270"/>
    </location>
</feature>
<feature type="compositionally biased region" description="Basic and acidic residues" evidence="1">
    <location>
        <begin position="835"/>
        <end position="846"/>
    </location>
</feature>
<feature type="compositionally biased region" description="Low complexity" evidence="1">
    <location>
        <begin position="26"/>
        <end position="35"/>
    </location>
</feature>
<feature type="compositionally biased region" description="Low complexity" evidence="1">
    <location>
        <begin position="328"/>
        <end position="347"/>
    </location>
</feature>
<feature type="compositionally biased region" description="Basic and acidic residues" evidence="1">
    <location>
        <begin position="607"/>
        <end position="626"/>
    </location>
</feature>
<proteinExistence type="predicted"/>
<feature type="compositionally biased region" description="Basic and acidic residues" evidence="1">
    <location>
        <begin position="49"/>
        <end position="67"/>
    </location>
</feature>
<feature type="compositionally biased region" description="Basic and acidic residues" evidence="1">
    <location>
        <begin position="449"/>
        <end position="458"/>
    </location>
</feature>
<feature type="compositionally biased region" description="Basic and acidic residues" evidence="1">
    <location>
        <begin position="375"/>
        <end position="385"/>
    </location>
</feature>
<feature type="compositionally biased region" description="Basic residues" evidence="1">
    <location>
        <begin position="529"/>
        <end position="538"/>
    </location>
</feature>
<evidence type="ECO:0000256" key="1">
    <source>
        <dbReference type="SAM" id="MobiDB-lite"/>
    </source>
</evidence>
<reference evidence="2" key="1">
    <citation type="submission" date="2025-08" db="UniProtKB">
        <authorList>
            <consortium name="RefSeq"/>
        </authorList>
    </citation>
    <scope>IDENTIFICATION</scope>
    <source>
        <tissue evidence="2">Leukocyte</tissue>
    </source>
</reference>
<feature type="compositionally biased region" description="Basic and acidic residues" evidence="1">
    <location>
        <begin position="516"/>
        <end position="528"/>
    </location>
</feature>
<feature type="region of interest" description="Disordered" evidence="1">
    <location>
        <begin position="18"/>
        <end position="37"/>
    </location>
</feature>
<accession>A0A8B7TWB3</accession>
<gene>
    <name evidence="2" type="primary">LOC109680864</name>
</gene>
<protein>
    <submittedName>
        <fullName evidence="2">Collagen alpha-1(I) chain-like</fullName>
    </submittedName>
</protein>
<dbReference type="KEGG" id="ccan:109680864"/>
<name>A0A8B7TWB3_CASCN</name>
<feature type="compositionally biased region" description="Basic residues" evidence="1">
    <location>
        <begin position="489"/>
        <end position="500"/>
    </location>
</feature>